<evidence type="ECO:0000256" key="2">
    <source>
        <dbReference type="ARBA" id="ARBA00022598"/>
    </source>
</evidence>
<dbReference type="InterPro" id="IPR000873">
    <property type="entry name" value="AMP-dep_synth/lig_dom"/>
</dbReference>
<reference evidence="8" key="2">
    <citation type="submission" date="2020-09" db="EMBL/GenBank/DDBJ databases">
        <authorList>
            <person name="Sun Q."/>
            <person name="Zhou Y."/>
        </authorList>
    </citation>
    <scope>NUCLEOTIDE SEQUENCE</scope>
    <source>
        <strain evidence="8">CGMCC 4.7278</strain>
    </source>
</reference>
<dbReference type="AlphaFoldDB" id="A0A917V455"/>
<accession>A0A917V455</accession>
<dbReference type="Proteomes" id="UP000612956">
    <property type="component" value="Unassembled WGS sequence"/>
</dbReference>
<dbReference type="InterPro" id="IPR025110">
    <property type="entry name" value="AMP-bd_C"/>
</dbReference>
<evidence type="ECO:0000256" key="3">
    <source>
        <dbReference type="ARBA" id="ARBA00022741"/>
    </source>
</evidence>
<evidence type="ECO:0000313" key="9">
    <source>
        <dbReference type="Proteomes" id="UP000612956"/>
    </source>
</evidence>
<dbReference type="Pfam" id="PF00501">
    <property type="entry name" value="AMP-binding"/>
    <property type="match status" value="1"/>
</dbReference>
<dbReference type="PROSITE" id="PS00455">
    <property type="entry name" value="AMP_BINDING"/>
    <property type="match status" value="1"/>
</dbReference>
<reference evidence="8" key="1">
    <citation type="journal article" date="2014" name="Int. J. Syst. Evol. Microbiol.">
        <title>Complete genome sequence of Corynebacterium casei LMG S-19264T (=DSM 44701T), isolated from a smear-ripened cheese.</title>
        <authorList>
            <consortium name="US DOE Joint Genome Institute (JGI-PGF)"/>
            <person name="Walter F."/>
            <person name="Albersmeier A."/>
            <person name="Kalinowski J."/>
            <person name="Ruckert C."/>
        </authorList>
    </citation>
    <scope>NUCLEOTIDE SEQUENCE</scope>
    <source>
        <strain evidence="8">CGMCC 4.7278</strain>
    </source>
</reference>
<gene>
    <name evidence="8" type="ORF">GCM10011591_03390</name>
</gene>
<comment type="caution">
    <text evidence="8">The sequence shown here is derived from an EMBL/GenBank/DDBJ whole genome shotgun (WGS) entry which is preliminary data.</text>
</comment>
<evidence type="ECO:0000259" key="5">
    <source>
        <dbReference type="Pfam" id="PF00501"/>
    </source>
</evidence>
<dbReference type="InterPro" id="IPR005914">
    <property type="entry name" value="Acac_CoA_synth"/>
</dbReference>
<keyword evidence="9" id="KW-1185">Reference proteome</keyword>
<evidence type="ECO:0000313" key="8">
    <source>
        <dbReference type="EMBL" id="GGK35054.1"/>
    </source>
</evidence>
<evidence type="ECO:0000259" key="6">
    <source>
        <dbReference type="Pfam" id="PF13193"/>
    </source>
</evidence>
<dbReference type="GO" id="GO:0030729">
    <property type="term" value="F:acetoacetate-CoA ligase activity"/>
    <property type="evidence" value="ECO:0007669"/>
    <property type="project" value="InterPro"/>
</dbReference>
<dbReference type="InterPro" id="IPR020845">
    <property type="entry name" value="AMP-binding_CS"/>
</dbReference>
<dbReference type="EMBL" id="BMMW01000001">
    <property type="protein sequence ID" value="GGK35054.1"/>
    <property type="molecule type" value="Genomic_DNA"/>
</dbReference>
<dbReference type="GO" id="GO:0005524">
    <property type="term" value="F:ATP binding"/>
    <property type="evidence" value="ECO:0007669"/>
    <property type="project" value="UniProtKB-KW"/>
</dbReference>
<dbReference type="GO" id="GO:0006629">
    <property type="term" value="P:lipid metabolic process"/>
    <property type="evidence" value="ECO:0007669"/>
    <property type="project" value="InterPro"/>
</dbReference>
<evidence type="ECO:0000259" key="7">
    <source>
        <dbReference type="Pfam" id="PF16177"/>
    </source>
</evidence>
<feature type="domain" description="Acetyl-coenzyme A synthetase N-terminal" evidence="7">
    <location>
        <begin position="36"/>
        <end position="87"/>
    </location>
</feature>
<dbReference type="Gene3D" id="3.40.50.12780">
    <property type="entry name" value="N-terminal domain of ligase-like"/>
    <property type="match status" value="1"/>
</dbReference>
<dbReference type="Pfam" id="PF13193">
    <property type="entry name" value="AMP-binding_C"/>
    <property type="match status" value="1"/>
</dbReference>
<keyword evidence="4" id="KW-0067">ATP-binding</keyword>
<feature type="domain" description="AMP-dependent synthetase/ligase" evidence="5">
    <location>
        <begin position="94"/>
        <end position="461"/>
    </location>
</feature>
<sequence>MTEPQWTPSANDVARAQITAFAEFVAQRHDVVVNDYQALWQWSLDNLADFWGTLWDYFALGPRSSTVLASATMPGAQWFPGTTVNYVDRVISQAREDRPAILSVEEDGSVVELSWAEMLSRAAGFARSLRNLDVRPGDRVVGYVPNIAVAVIAFLGTASVGAIWSACGQDYSAQAALDRLAQLDPVVLVAADGYTYGGRNHAKLDEVQAIRAGLVNLRATVLVSRLGGDLADAVDWDVATSSPDAVPVTEQVGFEHPLWVLFSSGTTGKPKGIMHGHGGVVVEHLKAVALHCDIGADDTFFWYTSPSWMMWNFQVAGLLVGATIVCYPGSPAAPASDALWELAARTGTTVLGTSPGYALACAKKGHVPRRDHALSRLRLVGVTGSALPAETSRWLGDNVGVPVSSISGGTDIVSAFAGGTPTVPVWPGELSAPYLGVALDAWDAQGLPVRGAVGELVVTAPMPSMPIGFWRDRTGSRYRAAYFETYPGVWRHGDWITRTDHGSVLMHGRSDSTLNRNGIRMGSADIYEAVERLPEVLDALVIGAELPDGGYWMPLFVVLPPSMVLTDELRARIVDTIRTEVSPRHVPDEIIAAPGVPRTRTGKKVEVPIKRILQGAPPREVVDPASIDHPALLDWYAQRSVVRAVGVS</sequence>
<protein>
    <submittedName>
        <fullName evidence="8">Acetoacetyl-CoA synthetase</fullName>
    </submittedName>
</protein>
<evidence type="ECO:0000256" key="4">
    <source>
        <dbReference type="ARBA" id="ARBA00022840"/>
    </source>
</evidence>
<dbReference type="InterPro" id="IPR032387">
    <property type="entry name" value="ACAS_N"/>
</dbReference>
<name>A0A917V455_9NOCA</name>
<feature type="domain" description="AMP-binding enzyme C-terminal" evidence="6">
    <location>
        <begin position="528"/>
        <end position="603"/>
    </location>
</feature>
<dbReference type="Pfam" id="PF16177">
    <property type="entry name" value="ACAS_N"/>
    <property type="match status" value="1"/>
</dbReference>
<keyword evidence="3" id="KW-0547">Nucleotide-binding</keyword>
<dbReference type="PANTHER" id="PTHR42921">
    <property type="entry name" value="ACETOACETYL-COA SYNTHETASE"/>
    <property type="match status" value="1"/>
</dbReference>
<comment type="similarity">
    <text evidence="1">Belongs to the ATP-dependent AMP-binding enzyme family.</text>
</comment>
<dbReference type="PANTHER" id="PTHR42921:SF1">
    <property type="entry name" value="ACETOACETYL-COA SYNTHETASE"/>
    <property type="match status" value="1"/>
</dbReference>
<proteinExistence type="inferred from homology"/>
<keyword evidence="2" id="KW-0436">Ligase</keyword>
<organism evidence="8 9">
    <name type="scientific">Nocardia camponoti</name>
    <dbReference type="NCBI Taxonomy" id="1616106"/>
    <lineage>
        <taxon>Bacteria</taxon>
        <taxon>Bacillati</taxon>
        <taxon>Actinomycetota</taxon>
        <taxon>Actinomycetes</taxon>
        <taxon>Mycobacteriales</taxon>
        <taxon>Nocardiaceae</taxon>
        <taxon>Nocardia</taxon>
    </lineage>
</organism>
<dbReference type="NCBIfam" id="NF002937">
    <property type="entry name" value="PRK03584.1"/>
    <property type="match status" value="1"/>
</dbReference>
<dbReference type="InterPro" id="IPR042099">
    <property type="entry name" value="ANL_N_sf"/>
</dbReference>
<evidence type="ECO:0000256" key="1">
    <source>
        <dbReference type="ARBA" id="ARBA00006432"/>
    </source>
</evidence>
<dbReference type="RefSeq" id="WP_188826922.1">
    <property type="nucleotide sequence ID" value="NZ_BMMW01000001.1"/>
</dbReference>
<dbReference type="NCBIfam" id="TIGR01217">
    <property type="entry name" value="ac_ac_CoA_syn"/>
    <property type="match status" value="1"/>
</dbReference>
<dbReference type="Gene3D" id="3.30.300.30">
    <property type="match status" value="1"/>
</dbReference>
<dbReference type="SUPFAM" id="SSF56801">
    <property type="entry name" value="Acetyl-CoA synthetase-like"/>
    <property type="match status" value="1"/>
</dbReference>
<dbReference type="InterPro" id="IPR045851">
    <property type="entry name" value="AMP-bd_C_sf"/>
</dbReference>